<keyword evidence="6" id="KW-1185">Reference proteome</keyword>
<evidence type="ECO:0000256" key="1">
    <source>
        <dbReference type="ARBA" id="ARBA00009049"/>
    </source>
</evidence>
<evidence type="ECO:0000256" key="2">
    <source>
        <dbReference type="ARBA" id="ARBA00022658"/>
    </source>
</evidence>
<sequence length="597" mass="64203">MTDILKAYAAITPSSSRNDVSAIFNTVINAPAFTFDKSSRVELIKAIIADLKAYGSKAKLTPKDATLALLSVKTLGKDPAGSGYLASTANLSTLLGFATTFKDDPDAASEALRCIANALLLIEQARSTFISKEVNGGDACVLMLERSSSPDHIFILSRILFLTTASGTTYIETLVENKHHGRTLVEILCSKLDLMTTAVRNGTPSGKEAMIDLLKFIFNILLHYPKVLSESELQNSEGNGDDKIIGDFWSSKLDGILPPLLRVFQALPPTSPAPITAPLTHVIHSLITIPINSSLKPIWFGQSSGSTRNATNTSPKSKTPQLTDSAPGSRSDSPTPLNHSPTSPKPSTLDRALSVLAAGRRSLSRTPSPSTGASLDVLQRAYDLLEAAFAHHFPGNIDVDNLELRQRVKAESPDSLDDTLSPLIVFVSRLCIADEGCKSRVRQWIIPDDLDRSSPLEERSDFLGKCLRLLASVYHPRLKDSVGELLYAVADSDASTLSALVGYGNVAGFLFHKGILNAPPPSTTSNAPLTTPAGELINPITGTTIQPKSTDPEMSDEEKEREMERLLVLFDRLEKTGALPAGQNPIRKAIQEGKMGG</sequence>
<dbReference type="HOGENOM" id="CLU_015532_1_0_1"/>
<keyword evidence="3" id="KW-0143">Chaperone</keyword>
<evidence type="ECO:0000256" key="3">
    <source>
        <dbReference type="ARBA" id="ARBA00023186"/>
    </source>
</evidence>
<accession>A0A067TWY6</accession>
<feature type="region of interest" description="Disordered" evidence="4">
    <location>
        <begin position="531"/>
        <end position="561"/>
    </location>
</feature>
<evidence type="ECO:0000256" key="4">
    <source>
        <dbReference type="SAM" id="MobiDB-lite"/>
    </source>
</evidence>
<dbReference type="GO" id="GO:0005085">
    <property type="term" value="F:guanyl-nucleotide exchange factor activity"/>
    <property type="evidence" value="ECO:0007669"/>
    <property type="project" value="UniProtKB-KW"/>
</dbReference>
<dbReference type="OrthoDB" id="5585685at2759"/>
<feature type="region of interest" description="Disordered" evidence="4">
    <location>
        <begin position="304"/>
        <end position="349"/>
    </location>
</feature>
<feature type="compositionally biased region" description="Polar residues" evidence="4">
    <location>
        <begin position="540"/>
        <end position="549"/>
    </location>
</feature>
<evidence type="ECO:0000313" key="6">
    <source>
        <dbReference type="Proteomes" id="UP000027222"/>
    </source>
</evidence>
<dbReference type="AlphaFoldDB" id="A0A067TWY6"/>
<evidence type="ECO:0000313" key="5">
    <source>
        <dbReference type="EMBL" id="KDR83523.1"/>
    </source>
</evidence>
<protein>
    <submittedName>
        <fullName evidence="5">Uncharacterized protein</fullName>
    </submittedName>
</protein>
<gene>
    <name evidence="5" type="ORF">GALMADRAFT_85759</name>
</gene>
<dbReference type="GO" id="GO:0001965">
    <property type="term" value="F:G-protein alpha-subunit binding"/>
    <property type="evidence" value="ECO:0007669"/>
    <property type="project" value="TreeGrafter"/>
</dbReference>
<dbReference type="GO" id="GO:0005737">
    <property type="term" value="C:cytoplasm"/>
    <property type="evidence" value="ECO:0007669"/>
    <property type="project" value="TreeGrafter"/>
</dbReference>
<dbReference type="STRING" id="685588.A0A067TWY6"/>
<name>A0A067TWY6_GALM3</name>
<dbReference type="Pfam" id="PF10165">
    <property type="entry name" value="Ric8"/>
    <property type="match status" value="1"/>
</dbReference>
<dbReference type="Proteomes" id="UP000027222">
    <property type="component" value="Unassembled WGS sequence"/>
</dbReference>
<dbReference type="PANTHER" id="PTHR12425">
    <property type="entry name" value="SYNEMBRYN"/>
    <property type="match status" value="1"/>
</dbReference>
<dbReference type="PANTHER" id="PTHR12425:SF5">
    <property type="entry name" value="SYNEMBRYN"/>
    <property type="match status" value="1"/>
</dbReference>
<keyword evidence="2" id="KW-0344">Guanine-nucleotide releasing factor</keyword>
<organism evidence="5 6">
    <name type="scientific">Galerina marginata (strain CBS 339.88)</name>
    <dbReference type="NCBI Taxonomy" id="685588"/>
    <lineage>
        <taxon>Eukaryota</taxon>
        <taxon>Fungi</taxon>
        <taxon>Dikarya</taxon>
        <taxon>Basidiomycota</taxon>
        <taxon>Agaricomycotina</taxon>
        <taxon>Agaricomycetes</taxon>
        <taxon>Agaricomycetidae</taxon>
        <taxon>Agaricales</taxon>
        <taxon>Agaricineae</taxon>
        <taxon>Strophariaceae</taxon>
        <taxon>Galerina</taxon>
    </lineage>
</organism>
<proteinExistence type="inferred from homology"/>
<comment type="similarity">
    <text evidence="1">Belongs to the synembryn family.</text>
</comment>
<dbReference type="GO" id="GO:0007186">
    <property type="term" value="P:G protein-coupled receptor signaling pathway"/>
    <property type="evidence" value="ECO:0007669"/>
    <property type="project" value="TreeGrafter"/>
</dbReference>
<reference evidence="6" key="1">
    <citation type="journal article" date="2014" name="Proc. Natl. Acad. Sci. U.S.A.">
        <title>Extensive sampling of basidiomycete genomes demonstrates inadequacy of the white-rot/brown-rot paradigm for wood decay fungi.</title>
        <authorList>
            <person name="Riley R."/>
            <person name="Salamov A.A."/>
            <person name="Brown D.W."/>
            <person name="Nagy L.G."/>
            <person name="Floudas D."/>
            <person name="Held B.W."/>
            <person name="Levasseur A."/>
            <person name="Lombard V."/>
            <person name="Morin E."/>
            <person name="Otillar R."/>
            <person name="Lindquist E.A."/>
            <person name="Sun H."/>
            <person name="LaButti K.M."/>
            <person name="Schmutz J."/>
            <person name="Jabbour D."/>
            <person name="Luo H."/>
            <person name="Baker S.E."/>
            <person name="Pisabarro A.G."/>
            <person name="Walton J.D."/>
            <person name="Blanchette R.A."/>
            <person name="Henrissat B."/>
            <person name="Martin F."/>
            <person name="Cullen D."/>
            <person name="Hibbett D.S."/>
            <person name="Grigoriev I.V."/>
        </authorList>
    </citation>
    <scope>NUCLEOTIDE SEQUENCE [LARGE SCALE GENOMIC DNA]</scope>
    <source>
        <strain evidence="6">CBS 339.88</strain>
    </source>
</reference>
<feature type="compositionally biased region" description="Polar residues" evidence="4">
    <location>
        <begin position="304"/>
        <end position="346"/>
    </location>
</feature>
<dbReference type="EMBL" id="KL142368">
    <property type="protein sequence ID" value="KDR83523.1"/>
    <property type="molecule type" value="Genomic_DNA"/>
</dbReference>
<dbReference type="InterPro" id="IPR019318">
    <property type="entry name" value="Gua_nucleotide_exch_fac_Ric8"/>
</dbReference>